<reference evidence="7 8" key="1">
    <citation type="submission" date="2020-07" db="EMBL/GenBank/DDBJ databases">
        <title>Genomic Encyclopedia of Type Strains, Phase IV (KMG-V): Genome sequencing to study the core and pangenomes of soil and plant-associated prokaryotes.</title>
        <authorList>
            <person name="Whitman W."/>
        </authorList>
    </citation>
    <scope>NUCLEOTIDE SEQUENCE [LARGE SCALE GENOMIC DNA]</scope>
    <source>
        <strain evidence="7 8">M8UP22</strain>
    </source>
</reference>
<evidence type="ECO:0000256" key="2">
    <source>
        <dbReference type="ARBA" id="ARBA00022741"/>
    </source>
</evidence>
<dbReference type="Proteomes" id="UP000564385">
    <property type="component" value="Unassembled WGS sequence"/>
</dbReference>
<dbReference type="GO" id="GO:0140662">
    <property type="term" value="F:ATP-dependent protein folding chaperone"/>
    <property type="evidence" value="ECO:0007669"/>
    <property type="project" value="InterPro"/>
</dbReference>
<dbReference type="SUPFAM" id="SSF53067">
    <property type="entry name" value="Actin-like ATPase domain"/>
    <property type="match status" value="2"/>
</dbReference>
<evidence type="ECO:0000256" key="6">
    <source>
        <dbReference type="SAM" id="MobiDB-lite"/>
    </source>
</evidence>
<dbReference type="AlphaFoldDB" id="A0A852VES2"/>
<feature type="region of interest" description="Disordered" evidence="6">
    <location>
        <begin position="638"/>
        <end position="689"/>
    </location>
</feature>
<dbReference type="Gene3D" id="3.30.420.40">
    <property type="match status" value="2"/>
</dbReference>
<dbReference type="InterPro" id="IPR018181">
    <property type="entry name" value="Heat_shock_70_CS"/>
</dbReference>
<dbReference type="PRINTS" id="PR00301">
    <property type="entry name" value="HEATSHOCK70"/>
</dbReference>
<dbReference type="PROSITE" id="PS00297">
    <property type="entry name" value="HSP70_1"/>
    <property type="match status" value="1"/>
</dbReference>
<dbReference type="PROSITE" id="PS01036">
    <property type="entry name" value="HSP70_3"/>
    <property type="match status" value="1"/>
</dbReference>
<dbReference type="Pfam" id="PF00012">
    <property type="entry name" value="HSP70"/>
    <property type="match status" value="1"/>
</dbReference>
<dbReference type="InterPro" id="IPR043129">
    <property type="entry name" value="ATPase_NBD"/>
</dbReference>
<evidence type="ECO:0000256" key="5">
    <source>
        <dbReference type="RuleBase" id="RU003322"/>
    </source>
</evidence>
<dbReference type="NCBIfam" id="TIGR01991">
    <property type="entry name" value="HscA"/>
    <property type="match status" value="1"/>
</dbReference>
<evidence type="ECO:0000313" key="8">
    <source>
        <dbReference type="Proteomes" id="UP000564385"/>
    </source>
</evidence>
<dbReference type="SUPFAM" id="SSF100934">
    <property type="entry name" value="Heat shock protein 70kD (HSP70), C-terminal subdomain"/>
    <property type="match status" value="1"/>
</dbReference>
<evidence type="ECO:0000256" key="1">
    <source>
        <dbReference type="ARBA" id="ARBA00007381"/>
    </source>
</evidence>
<evidence type="ECO:0000256" key="3">
    <source>
        <dbReference type="ARBA" id="ARBA00022840"/>
    </source>
</evidence>
<feature type="compositionally biased region" description="Basic and acidic residues" evidence="6">
    <location>
        <begin position="669"/>
        <end position="681"/>
    </location>
</feature>
<dbReference type="FunFam" id="3.90.640.10:FF:000003">
    <property type="entry name" value="Molecular chaperone DnaK"/>
    <property type="match status" value="1"/>
</dbReference>
<proteinExistence type="inferred from homology"/>
<organism evidence="7 8">
    <name type="scientific">Tunturiibacter lichenicola</name>
    <dbReference type="NCBI Taxonomy" id="2051959"/>
    <lineage>
        <taxon>Bacteria</taxon>
        <taxon>Pseudomonadati</taxon>
        <taxon>Acidobacteriota</taxon>
        <taxon>Terriglobia</taxon>
        <taxon>Terriglobales</taxon>
        <taxon>Acidobacteriaceae</taxon>
        <taxon>Tunturiibacter</taxon>
    </lineage>
</organism>
<evidence type="ECO:0000313" key="7">
    <source>
        <dbReference type="EMBL" id="NYF91343.1"/>
    </source>
</evidence>
<dbReference type="GO" id="GO:0016226">
    <property type="term" value="P:iron-sulfur cluster assembly"/>
    <property type="evidence" value="ECO:0007669"/>
    <property type="project" value="InterPro"/>
</dbReference>
<dbReference type="GO" id="GO:0016887">
    <property type="term" value="F:ATP hydrolysis activity"/>
    <property type="evidence" value="ECO:0007669"/>
    <property type="project" value="InterPro"/>
</dbReference>
<dbReference type="SUPFAM" id="SSF100920">
    <property type="entry name" value="Heat shock protein 70kD (HSP70), peptide-binding domain"/>
    <property type="match status" value="1"/>
</dbReference>
<dbReference type="InterPro" id="IPR010236">
    <property type="entry name" value="ISC_FeS_clus_asmbl_HscA"/>
</dbReference>
<dbReference type="InterPro" id="IPR029048">
    <property type="entry name" value="HSP70_C_sf"/>
</dbReference>
<dbReference type="PANTHER" id="PTHR19375">
    <property type="entry name" value="HEAT SHOCK PROTEIN 70KDA"/>
    <property type="match status" value="1"/>
</dbReference>
<dbReference type="InterPro" id="IPR013126">
    <property type="entry name" value="Hsp_70_fam"/>
</dbReference>
<keyword evidence="4" id="KW-0143">Chaperone</keyword>
<gene>
    <name evidence="7" type="ORF">HDF08_003445</name>
</gene>
<dbReference type="GO" id="GO:0005524">
    <property type="term" value="F:ATP binding"/>
    <property type="evidence" value="ECO:0007669"/>
    <property type="project" value="UniProtKB-KW"/>
</dbReference>
<dbReference type="PROSITE" id="PS00329">
    <property type="entry name" value="HSP70_2"/>
    <property type="match status" value="1"/>
</dbReference>
<dbReference type="NCBIfam" id="NF001413">
    <property type="entry name" value="PRK00290.1"/>
    <property type="match status" value="1"/>
</dbReference>
<dbReference type="InterPro" id="IPR029047">
    <property type="entry name" value="HSP70_peptide-bd_sf"/>
</dbReference>
<comment type="caution">
    <text evidence="7">The sequence shown here is derived from an EMBL/GenBank/DDBJ whole genome shotgun (WGS) entry which is preliminary data.</text>
</comment>
<dbReference type="Gene3D" id="2.60.34.10">
    <property type="entry name" value="Substrate Binding Domain Of DNAk, Chain A, domain 1"/>
    <property type="match status" value="1"/>
</dbReference>
<dbReference type="Gene3D" id="1.20.1270.10">
    <property type="match status" value="1"/>
</dbReference>
<evidence type="ECO:0000256" key="4">
    <source>
        <dbReference type="ARBA" id="ARBA00023186"/>
    </source>
</evidence>
<name>A0A852VES2_9BACT</name>
<dbReference type="GO" id="GO:0051082">
    <property type="term" value="F:unfolded protein binding"/>
    <property type="evidence" value="ECO:0007669"/>
    <property type="project" value="InterPro"/>
</dbReference>
<keyword evidence="2 5" id="KW-0547">Nucleotide-binding</keyword>
<dbReference type="NCBIfam" id="NF003520">
    <property type="entry name" value="PRK05183.1"/>
    <property type="match status" value="1"/>
</dbReference>
<dbReference type="EMBL" id="JACCCU010000002">
    <property type="protein sequence ID" value="NYF91343.1"/>
    <property type="molecule type" value="Genomic_DNA"/>
</dbReference>
<sequence length="689" mass="72878">MAEERVVGIGRVVGIDLGTTNSLVAYMEDGAPVVIPGEDGERLVPSVVAWTDSGVMVGNAARGTLMADSASAVYSAKRLMGRDIEDVQGELKLFPFKLAEGLRPGEVLKVSVAGLMLTPPEISAYVLQQLKKNAERFFGGPVTKAVITVPAYFNDAQRQATKDAGRIAGLEVLRLVNEPTAAALAYGLDKKTAESANGDDRLIAVYDFGGGTFDVSILKLHEGIFEVVATGGDTHLGGDDIDNLMIAIALDDIAGDLGVDVRGNGEAVQAVRKAVIEAKILLSSAKNATLNVELPPVDGKPAKRYQRQISREQFEGLIADVIARTAGPCRQALKDAGLNAAQIDEVVLVGGSTRIPAVRALVDDLFEMGARGKKPHTELNPDEVVALGAAVQAQILAGGAVSGSGLEDLLLLDVTPLSLGIEALGGVVAKIIQRNSTIPASATEHFTTGVDGQTNVAIHVVQGERELAKDCRSLARFDLKGIPPMVAGLPRIEVKFLIDANGILHVSAREQRSGKEAEVEVKPTYGLTDEQVETMILDSFDNAETDIQERQTIEAKNEAETILSAVKKGKSHAAWQMLTSVEIEKIEEQASFLEAAVQGGNYKDIRAGIERLDKATRRFAELMMDTAVSGAMQGKTMEAAGESMGEGPTAPHPFAKAQVSSSRSGADVEATKIEESVKDEATAGESTED</sequence>
<protein>
    <submittedName>
        <fullName evidence="7">Molecular chaperone DnaK/molecular chaperone HscA</fullName>
    </submittedName>
</protein>
<accession>A0A852VES2</accession>
<dbReference type="Gene3D" id="3.90.640.10">
    <property type="entry name" value="Actin, Chain A, domain 4"/>
    <property type="match status" value="1"/>
</dbReference>
<comment type="similarity">
    <text evidence="1 5">Belongs to the heat shock protein 70 family.</text>
</comment>
<keyword evidence="3 5" id="KW-0067">ATP-binding</keyword>